<feature type="region of interest" description="Disordered" evidence="1">
    <location>
        <begin position="55"/>
        <end position="78"/>
    </location>
</feature>
<dbReference type="Gene3D" id="3.40.630.30">
    <property type="match status" value="1"/>
</dbReference>
<dbReference type="EMBL" id="CP014859">
    <property type="protein sequence ID" value="AOS62933.1"/>
    <property type="molecule type" value="Genomic_DNA"/>
</dbReference>
<dbReference type="AlphaFoldDB" id="A0AAC9HPH9"/>
<protein>
    <recommendedName>
        <fullName evidence="6">Acetyltransferase (GNAT) family protein</fullName>
    </recommendedName>
</protein>
<evidence type="ECO:0000256" key="1">
    <source>
        <dbReference type="SAM" id="MobiDB-lite"/>
    </source>
</evidence>
<accession>A0AAC9HPH9</accession>
<dbReference type="PROSITE" id="PS51186">
    <property type="entry name" value="GNAT"/>
    <property type="match status" value="1"/>
</dbReference>
<name>A0AAC9HPH9_9PSEU</name>
<dbReference type="GO" id="GO:0016747">
    <property type="term" value="F:acyltransferase activity, transferring groups other than amino-acyl groups"/>
    <property type="evidence" value="ECO:0007669"/>
    <property type="project" value="InterPro"/>
</dbReference>
<keyword evidence="5" id="KW-1185">Reference proteome</keyword>
<dbReference type="SUPFAM" id="SSF55729">
    <property type="entry name" value="Acyl-CoA N-acyltransferases (Nat)"/>
    <property type="match status" value="1"/>
</dbReference>
<evidence type="ECO:0008006" key="6">
    <source>
        <dbReference type="Google" id="ProtNLM"/>
    </source>
</evidence>
<evidence type="ECO:0000313" key="5">
    <source>
        <dbReference type="Proteomes" id="UP000095210"/>
    </source>
</evidence>
<dbReference type="CDD" id="cd04301">
    <property type="entry name" value="NAT_SF"/>
    <property type="match status" value="1"/>
</dbReference>
<dbReference type="SUPFAM" id="SSF55021">
    <property type="entry name" value="ACT-like"/>
    <property type="match status" value="1"/>
</dbReference>
<dbReference type="Pfam" id="PF00583">
    <property type="entry name" value="Acetyltransf_1"/>
    <property type="match status" value="1"/>
</dbReference>
<feature type="domain" description="ACT" evidence="3">
    <location>
        <begin position="96"/>
        <end position="175"/>
    </location>
</feature>
<reference evidence="5" key="1">
    <citation type="submission" date="2016-03" db="EMBL/GenBank/DDBJ databases">
        <title>Complete genome sequence of the type strain Actinoalloteichus hymeniacidonis DSM 45092.</title>
        <authorList>
            <person name="Schaffert L."/>
            <person name="Albersmeier A."/>
            <person name="Winkler A."/>
            <person name="Kalinowski J."/>
            <person name="Zotchev S."/>
            <person name="Ruckert C."/>
        </authorList>
    </citation>
    <scope>NUCLEOTIDE SEQUENCE [LARGE SCALE GENOMIC DNA]</scope>
    <source>
        <strain evidence="5">HPA177(T) (DSM 45092(T))</strain>
    </source>
</reference>
<evidence type="ECO:0000259" key="2">
    <source>
        <dbReference type="PROSITE" id="PS51186"/>
    </source>
</evidence>
<dbReference type="InterPro" id="IPR000182">
    <property type="entry name" value="GNAT_dom"/>
</dbReference>
<evidence type="ECO:0000259" key="3">
    <source>
        <dbReference type="PROSITE" id="PS51671"/>
    </source>
</evidence>
<dbReference type="KEGG" id="ahm:TL08_10595"/>
<dbReference type="InterPro" id="IPR045865">
    <property type="entry name" value="ACT-like_dom_sf"/>
</dbReference>
<dbReference type="InterPro" id="IPR016181">
    <property type="entry name" value="Acyl_CoA_acyltransferase"/>
</dbReference>
<dbReference type="InterPro" id="IPR002912">
    <property type="entry name" value="ACT_dom"/>
</dbReference>
<dbReference type="Proteomes" id="UP000095210">
    <property type="component" value="Chromosome"/>
</dbReference>
<feature type="domain" description="N-acetyltransferase" evidence="2">
    <location>
        <begin position="280"/>
        <end position="432"/>
    </location>
</feature>
<proteinExistence type="predicted"/>
<evidence type="ECO:0000313" key="4">
    <source>
        <dbReference type="EMBL" id="AOS62933.1"/>
    </source>
</evidence>
<sequence>MLELAGVCFAAAIAHVFASGVAAQHDGSVILLVVGATLILISILVRSWHARRPRRRSSVAPAHHIGTPSAASARSPQRHEIAAPLTGTDLATTLWRLRVNLEDRPGRLAYLAGVLAGLSVDIRSLEVHPADVGIIDELLVSAPTAVTATELQEALLRAGGTEPHVTVADVHELTDPPASALRLAARVAADPTDLEAALIDLLDAVDVHRTPVPSTEPDRMSATVLILSDPELGIVRIVRSGLPFTPAEFARARALRDLALTARSAARNGVDRPAAEPETITIVEADQLDFAAVRDLHRRCTPESRSRRYGTPAGPNRDGLRLLLAPEKSHTLLVRDAAGDVIAMGCLVWREDEAELGLLVRDDRQGSGLGTTLTRRLMRAAQDRGIGVVHASTQPDDLRMIRIMNRVADRPTHRLRDGALRLSAGLHGDTGD</sequence>
<dbReference type="PROSITE" id="PS51671">
    <property type="entry name" value="ACT"/>
    <property type="match status" value="1"/>
</dbReference>
<gene>
    <name evidence="4" type="ORF">TL08_10595</name>
</gene>
<organism evidence="4 5">
    <name type="scientific">Actinoalloteichus hymeniacidonis</name>
    <dbReference type="NCBI Taxonomy" id="340345"/>
    <lineage>
        <taxon>Bacteria</taxon>
        <taxon>Bacillati</taxon>
        <taxon>Actinomycetota</taxon>
        <taxon>Actinomycetes</taxon>
        <taxon>Pseudonocardiales</taxon>
        <taxon>Pseudonocardiaceae</taxon>
        <taxon>Actinoalloteichus</taxon>
    </lineage>
</organism>